<dbReference type="InterPro" id="IPR036860">
    <property type="entry name" value="SH2_dom_sf"/>
</dbReference>
<dbReference type="EMBL" id="JXXN02002836">
    <property type="protein sequence ID" value="THD22328.1"/>
    <property type="molecule type" value="Genomic_DNA"/>
</dbReference>
<feature type="compositionally biased region" description="Polar residues" evidence="3">
    <location>
        <begin position="497"/>
        <end position="508"/>
    </location>
</feature>
<feature type="compositionally biased region" description="Basic and acidic residues" evidence="3">
    <location>
        <begin position="701"/>
        <end position="715"/>
    </location>
</feature>
<dbReference type="SUPFAM" id="SSF50729">
    <property type="entry name" value="PH domain-like"/>
    <property type="match status" value="1"/>
</dbReference>
<feature type="domain" description="PID" evidence="4">
    <location>
        <begin position="14"/>
        <end position="132"/>
    </location>
</feature>
<accession>A0A4E0RM71</accession>
<sequence>MAGVQGSDNVYREALYVGSFHVEDTDQKSRIRKVRDELETLHVFNKSKKVMICISVRGIKICSPNCETVFMAHALRRVSYVTCDANHKQVAFLAREPAGEANSQYCHVFVTITSSQAEELNRIVGDAFQLAYVRQRMLKMQRNGSEMSSPELQPIPRLCDRYSPWIQQPATETSPNTEASEKTNFVSSPAPVLPLVLELPPPPSCPPPPPKNNDPNTSLTHCSSSPELTVPPKATVPTGLDGSTDPVSRDQMTTNVLTPTKMRISESNPSRTGLSTNLANVNGHDNHHDHQLGDPRNNGISNECNGSNDLDSRFPDLATFVISRLRRISTPHVTDMAFLRRHFLRRSEGKRLSSVADTQLIGGSTRQPRHRPGAGLSGLFSQVRHSAFFPSATANISDPIEVEKPRRDQPDTHTPSADWLGLLGTPNPTQKTHIFVDLRTFAGGSPVVALKERLDAQAVADAKASAFAEAAAVLAAAKLASESSNSSCTNSSRNASGNSCNSPRSNTRPSRDLYPILSSPTAVPNSIICSNGSGGSGGNWDGLKQVSETSGINEPESPPVPPVRLHSLGRGPQRPLPQTPGGGSDAPKPFTVRGGFRMDASTTCLSEEDVTGGGGTDLHHTSASESTASSPGGRILSNGHGQDHPIAPFLPTRSSATSSASSFFGDCAISSGILHQPSNFSESHQASPSCSSGKGSAFAVSDRRTRNADRPDTRRFSYGPHSPVLRPMESGGQWTTARNPHRPHEHVLFPDSMPGPLHVIAEGYVPNQPWPVGALVSDPSVVHPVSTAPIMSSSTISAETPTPTATPTPTPSQTPQPFGSHVLISREDSEFLRHAPWYQALLPRDLAFELLAREDIGSFIVRNSVTHPDCCALSVRVPQQNNPTGITHYLIQRTQNGVRLKGLDKEWPSLRALITHLTVMPEMLPCLLRMPVHANNPVFTQLDEPRGDWDPAHTVHRGSSQDSRSHRVATGPISLQPVTSLPSRPVPPTCASRSYLTTSFAALKGSSTCRVPTVGQSDVHEGRSHSIQFSKPPSDLDSVDAIKRKSHSLGAKAQCVSEDAREVLCKYDGATTTQQSDKSRTRLFRDDDDLVSQECWSRPNASSPFDDGDEDEDEDYQRLSDFSSMMADLKPARDTEVTSC</sequence>
<feature type="compositionally biased region" description="Pro residues" evidence="3">
    <location>
        <begin position="804"/>
        <end position="814"/>
    </location>
</feature>
<gene>
    <name evidence="6" type="ORF">D915_006678</name>
</gene>
<comment type="caution">
    <text evidence="6">The sequence shown here is derived from an EMBL/GenBank/DDBJ whole genome shotgun (WGS) entry which is preliminary data.</text>
</comment>
<dbReference type="AlphaFoldDB" id="A0A4E0RM71"/>
<dbReference type="PROSITE" id="PS01179">
    <property type="entry name" value="PID"/>
    <property type="match status" value="1"/>
</dbReference>
<feature type="compositionally biased region" description="Polar residues" evidence="3">
    <location>
        <begin position="679"/>
        <end position="694"/>
    </location>
</feature>
<dbReference type="Pfam" id="PF00640">
    <property type="entry name" value="PID"/>
    <property type="match status" value="1"/>
</dbReference>
<dbReference type="InterPro" id="IPR006020">
    <property type="entry name" value="PTB/PI_dom"/>
</dbReference>
<dbReference type="SMART" id="SM00252">
    <property type="entry name" value="SH2"/>
    <property type="match status" value="1"/>
</dbReference>
<feature type="region of interest" description="Disordered" evidence="3">
    <location>
        <begin position="284"/>
        <end position="304"/>
    </location>
</feature>
<dbReference type="Proteomes" id="UP000230066">
    <property type="component" value="Unassembled WGS sequence"/>
</dbReference>
<feature type="region of interest" description="Disordered" evidence="3">
    <location>
        <begin position="792"/>
        <end position="817"/>
    </location>
</feature>
<evidence type="ECO:0000313" key="6">
    <source>
        <dbReference type="EMBL" id="THD22328.1"/>
    </source>
</evidence>
<dbReference type="InterPro" id="IPR000980">
    <property type="entry name" value="SH2"/>
</dbReference>
<evidence type="ECO:0000256" key="1">
    <source>
        <dbReference type="ARBA" id="ARBA00022999"/>
    </source>
</evidence>
<feature type="compositionally biased region" description="Pro residues" evidence="3">
    <location>
        <begin position="199"/>
        <end position="212"/>
    </location>
</feature>
<dbReference type="SMART" id="SM00462">
    <property type="entry name" value="PTB"/>
    <property type="match status" value="1"/>
</dbReference>
<feature type="region of interest" description="Disordered" evidence="3">
    <location>
        <begin position="1095"/>
        <end position="1140"/>
    </location>
</feature>
<feature type="compositionally biased region" description="Polar residues" evidence="3">
    <location>
        <begin position="213"/>
        <end position="227"/>
    </location>
</feature>
<name>A0A4E0RM71_FASHE</name>
<feature type="region of interest" description="Disordered" evidence="3">
    <location>
        <begin position="1015"/>
        <end position="1037"/>
    </location>
</feature>
<keyword evidence="7" id="KW-1185">Reference proteome</keyword>
<evidence type="ECO:0000256" key="3">
    <source>
        <dbReference type="SAM" id="MobiDB-lite"/>
    </source>
</evidence>
<feature type="region of interest" description="Disordered" evidence="3">
    <location>
        <begin position="679"/>
        <end position="738"/>
    </location>
</feature>
<feature type="compositionally biased region" description="Low complexity" evidence="3">
    <location>
        <begin position="792"/>
        <end position="803"/>
    </location>
</feature>
<feature type="region of interest" description="Disordered" evidence="3">
    <location>
        <begin position="483"/>
        <end position="655"/>
    </location>
</feature>
<proteinExistence type="predicted"/>
<protein>
    <submittedName>
        <fullName evidence="6">Tensin</fullName>
    </submittedName>
</protein>
<feature type="region of interest" description="Disordered" evidence="3">
    <location>
        <begin position="397"/>
        <end position="424"/>
    </location>
</feature>
<evidence type="ECO:0000256" key="2">
    <source>
        <dbReference type="PROSITE-ProRule" id="PRU00191"/>
    </source>
</evidence>
<dbReference type="Pfam" id="PF00017">
    <property type="entry name" value="SH2"/>
    <property type="match status" value="1"/>
</dbReference>
<dbReference type="PROSITE" id="PS50001">
    <property type="entry name" value="SH2"/>
    <property type="match status" value="1"/>
</dbReference>
<keyword evidence="1 2" id="KW-0727">SH2 domain</keyword>
<feature type="compositionally biased region" description="Basic and acidic residues" evidence="3">
    <location>
        <begin position="1130"/>
        <end position="1140"/>
    </location>
</feature>
<feature type="compositionally biased region" description="Basic and acidic residues" evidence="3">
    <location>
        <begin position="401"/>
        <end position="411"/>
    </location>
</feature>
<feature type="region of interest" description="Disordered" evidence="3">
    <location>
        <begin position="193"/>
        <end position="251"/>
    </location>
</feature>
<evidence type="ECO:0000259" key="4">
    <source>
        <dbReference type="PROSITE" id="PS01179"/>
    </source>
</evidence>
<feature type="compositionally biased region" description="Acidic residues" evidence="3">
    <location>
        <begin position="1106"/>
        <end position="1115"/>
    </location>
</feature>
<reference evidence="6" key="1">
    <citation type="submission" date="2019-03" db="EMBL/GenBank/DDBJ databases">
        <title>Improved annotation for the trematode Fasciola hepatica.</title>
        <authorList>
            <person name="Choi Y.-J."/>
            <person name="Martin J."/>
            <person name="Mitreva M."/>
        </authorList>
    </citation>
    <scope>NUCLEOTIDE SEQUENCE [LARGE SCALE GENOMIC DNA]</scope>
</reference>
<dbReference type="SUPFAM" id="SSF55550">
    <property type="entry name" value="SH2 domain"/>
    <property type="match status" value="1"/>
</dbReference>
<dbReference type="Gene3D" id="2.30.29.30">
    <property type="entry name" value="Pleckstrin-homology domain (PH domain)/Phosphotyrosine-binding domain (PTB)"/>
    <property type="match status" value="1"/>
</dbReference>
<dbReference type="InterPro" id="IPR011993">
    <property type="entry name" value="PH-like_dom_sf"/>
</dbReference>
<evidence type="ECO:0000259" key="5">
    <source>
        <dbReference type="PROSITE" id="PS50001"/>
    </source>
</evidence>
<feature type="compositionally biased region" description="Basic and acidic residues" evidence="3">
    <location>
        <begin position="284"/>
        <end position="293"/>
    </location>
</feature>
<feature type="compositionally biased region" description="Polar residues" evidence="3">
    <location>
        <begin position="518"/>
        <end position="529"/>
    </location>
</feature>
<feature type="compositionally biased region" description="Low complexity" evidence="3">
    <location>
        <begin position="483"/>
        <end position="496"/>
    </location>
</feature>
<dbReference type="PANTHER" id="PTHR15832:SF2">
    <property type="entry name" value="SH2 DOMAIN-CONTAINING PROTEIN"/>
    <property type="match status" value="1"/>
</dbReference>
<dbReference type="PANTHER" id="PTHR15832">
    <property type="entry name" value="SHC (SRC HOMOLOGY DOMAIN C-TERMINAL) ADAPTOR HOMOLOG"/>
    <property type="match status" value="1"/>
</dbReference>
<dbReference type="Gene3D" id="3.30.505.10">
    <property type="entry name" value="SH2 domain"/>
    <property type="match status" value="1"/>
</dbReference>
<evidence type="ECO:0000313" key="7">
    <source>
        <dbReference type="Proteomes" id="UP000230066"/>
    </source>
</evidence>
<feature type="region of interest" description="Disordered" evidence="3">
    <location>
        <begin position="949"/>
        <end position="986"/>
    </location>
</feature>
<feature type="domain" description="SH2" evidence="5">
    <location>
        <begin position="837"/>
        <end position="932"/>
    </location>
</feature>
<organism evidence="6 7">
    <name type="scientific">Fasciola hepatica</name>
    <name type="common">Liver fluke</name>
    <dbReference type="NCBI Taxonomy" id="6192"/>
    <lineage>
        <taxon>Eukaryota</taxon>
        <taxon>Metazoa</taxon>
        <taxon>Spiralia</taxon>
        <taxon>Lophotrochozoa</taxon>
        <taxon>Platyhelminthes</taxon>
        <taxon>Trematoda</taxon>
        <taxon>Digenea</taxon>
        <taxon>Plagiorchiida</taxon>
        <taxon>Echinostomata</taxon>
        <taxon>Echinostomatoidea</taxon>
        <taxon>Fasciolidae</taxon>
        <taxon>Fasciola</taxon>
    </lineage>
</organism>
<dbReference type="CDD" id="cd13157">
    <property type="entry name" value="PTB_tensin-related"/>
    <property type="match status" value="1"/>
</dbReference>